<keyword evidence="2" id="KW-1185">Reference proteome</keyword>
<feature type="non-terminal residue" evidence="1">
    <location>
        <position position="82"/>
    </location>
</feature>
<feature type="non-terminal residue" evidence="1">
    <location>
        <position position="1"/>
    </location>
</feature>
<dbReference type="Proteomes" id="UP000250603">
    <property type="component" value="Unassembled WGS sequence"/>
</dbReference>
<reference evidence="1 2" key="1">
    <citation type="submission" date="2018-06" db="EMBL/GenBank/DDBJ databases">
        <title>ACT-28, a chromosomally-encoded AmpC with carbapenemase activity from Enterobacter kobei.</title>
        <authorList>
            <person name="Jousset A.B."/>
            <person name="Oueslati S."/>
            <person name="Bernabeu S."/>
            <person name="Takissian J."/>
            <person name="Creton E."/>
            <person name="Vogel A."/>
            <person name="Cotellon G."/>
            <person name="Bonnin R.A."/>
            <person name="Dortet L."/>
            <person name="Naas T."/>
        </authorList>
    </citation>
    <scope>NUCLEOTIDE SEQUENCE [LARGE SCALE GENOMIC DNA]</scope>
    <source>
        <strain evidence="1 2">149H6</strain>
    </source>
</reference>
<protein>
    <submittedName>
        <fullName evidence="1">Transposase</fullName>
    </submittedName>
</protein>
<evidence type="ECO:0000313" key="2">
    <source>
        <dbReference type="Proteomes" id="UP000250603"/>
    </source>
</evidence>
<sequence length="82" mass="9527">KTLIYKKYLRAFKRNTKINIFTELLIKSMAVRGFSLASIAEKNSLSEGTVSSVISSCYGLCSWRKKCKKDSLRRRHKQKILR</sequence>
<gene>
    <name evidence="1" type="ORF">DP181_24810</name>
</gene>
<name>A0ABX9EUC5_9ENTR</name>
<dbReference type="EMBL" id="QMCK01000172">
    <property type="protein sequence ID" value="RAY18026.1"/>
    <property type="molecule type" value="Genomic_DNA"/>
</dbReference>
<accession>A0ABX9EUC5</accession>
<comment type="caution">
    <text evidence="1">The sequence shown here is derived from an EMBL/GenBank/DDBJ whole genome shotgun (WGS) entry which is preliminary data.</text>
</comment>
<proteinExistence type="predicted"/>
<organism evidence="1 2">
    <name type="scientific">Enterobacter kobei</name>
    <dbReference type="NCBI Taxonomy" id="208224"/>
    <lineage>
        <taxon>Bacteria</taxon>
        <taxon>Pseudomonadati</taxon>
        <taxon>Pseudomonadota</taxon>
        <taxon>Gammaproteobacteria</taxon>
        <taxon>Enterobacterales</taxon>
        <taxon>Enterobacteriaceae</taxon>
        <taxon>Enterobacter</taxon>
        <taxon>Enterobacter cloacae complex</taxon>
    </lineage>
</organism>
<evidence type="ECO:0000313" key="1">
    <source>
        <dbReference type="EMBL" id="RAY18026.1"/>
    </source>
</evidence>